<dbReference type="GO" id="GO:0016853">
    <property type="term" value="F:isomerase activity"/>
    <property type="evidence" value="ECO:0007669"/>
    <property type="project" value="UniProtKB-KW"/>
</dbReference>
<protein>
    <submittedName>
        <fullName evidence="2">Xylose isomerase domain-containing protein TIM barrel</fullName>
    </submittedName>
</protein>
<name>E6TTX2_EVAC2</name>
<dbReference type="SUPFAM" id="SSF51658">
    <property type="entry name" value="Xylose isomerase-like"/>
    <property type="match status" value="1"/>
</dbReference>
<reference evidence="2" key="1">
    <citation type="submission" date="2010-12" db="EMBL/GenBank/DDBJ databases">
        <title>Complete sequence of Bacillus cellulosilyticus DSM 2522.</title>
        <authorList>
            <consortium name="US DOE Joint Genome Institute"/>
            <person name="Lucas S."/>
            <person name="Copeland A."/>
            <person name="Lapidus A."/>
            <person name="Cheng J.-F."/>
            <person name="Bruce D."/>
            <person name="Goodwin L."/>
            <person name="Pitluck S."/>
            <person name="Chertkov O."/>
            <person name="Detter J.C."/>
            <person name="Han C."/>
            <person name="Tapia R."/>
            <person name="Land M."/>
            <person name="Hauser L."/>
            <person name="Jeffries C."/>
            <person name="Kyrpides N."/>
            <person name="Ivanova N."/>
            <person name="Mikhailova N."/>
            <person name="Brumm P."/>
            <person name="Mead D."/>
            <person name="Woyke T."/>
        </authorList>
    </citation>
    <scope>NUCLEOTIDE SEQUENCE [LARGE SCALE GENOMIC DNA]</scope>
    <source>
        <strain evidence="2">DSM 2522</strain>
    </source>
</reference>
<dbReference type="InterPro" id="IPR013022">
    <property type="entry name" value="Xyl_isomerase-like_TIM-brl"/>
</dbReference>
<proteinExistence type="predicted"/>
<dbReference type="HOGENOM" id="CLU_035063_3_0_9"/>
<dbReference type="RefSeq" id="WP_013490334.1">
    <property type="nucleotide sequence ID" value="NC_014829.1"/>
</dbReference>
<dbReference type="STRING" id="649639.Bcell_3763"/>
<dbReference type="PANTHER" id="PTHR12110:SF21">
    <property type="entry name" value="XYLOSE ISOMERASE-LIKE TIM BARREL DOMAIN-CONTAINING PROTEIN"/>
    <property type="match status" value="1"/>
</dbReference>
<accession>E6TTX2</accession>
<keyword evidence="3" id="KW-1185">Reference proteome</keyword>
<gene>
    <name evidence="2" type="ordered locus">Bcell_3763</name>
</gene>
<dbReference type="InterPro" id="IPR036237">
    <property type="entry name" value="Xyl_isomerase-like_sf"/>
</dbReference>
<dbReference type="InterPro" id="IPR050312">
    <property type="entry name" value="IolE/XylAMocC-like"/>
</dbReference>
<dbReference type="Gene3D" id="3.20.20.150">
    <property type="entry name" value="Divalent-metal-dependent TIM barrel enzymes"/>
    <property type="match status" value="1"/>
</dbReference>
<organism evidence="2 3">
    <name type="scientific">Evansella cellulosilytica (strain ATCC 21833 / DSM 2522 / FERM P-1141 / JCM 9156 / N-4)</name>
    <name type="common">Bacillus cellulosilyticus</name>
    <dbReference type="NCBI Taxonomy" id="649639"/>
    <lineage>
        <taxon>Bacteria</taxon>
        <taxon>Bacillati</taxon>
        <taxon>Bacillota</taxon>
        <taxon>Bacilli</taxon>
        <taxon>Bacillales</taxon>
        <taxon>Bacillaceae</taxon>
        <taxon>Evansella</taxon>
    </lineage>
</organism>
<evidence type="ECO:0000313" key="3">
    <source>
        <dbReference type="Proteomes" id="UP000001401"/>
    </source>
</evidence>
<dbReference type="EMBL" id="CP002394">
    <property type="protein sequence ID" value="ADU32003.1"/>
    <property type="molecule type" value="Genomic_DNA"/>
</dbReference>
<dbReference type="AlphaFoldDB" id="E6TTX2"/>
<dbReference type="Proteomes" id="UP000001401">
    <property type="component" value="Chromosome"/>
</dbReference>
<keyword evidence="2" id="KW-0413">Isomerase</keyword>
<evidence type="ECO:0000259" key="1">
    <source>
        <dbReference type="Pfam" id="PF01261"/>
    </source>
</evidence>
<feature type="domain" description="Xylose isomerase-like TIM barrel" evidence="1">
    <location>
        <begin position="21"/>
        <end position="260"/>
    </location>
</feature>
<dbReference type="PANTHER" id="PTHR12110">
    <property type="entry name" value="HYDROXYPYRUVATE ISOMERASE"/>
    <property type="match status" value="1"/>
</dbReference>
<sequence>MLKGLTSAGLGEFKDINSFIKLASRYGFQAIDTDSEAIKCFIESEGTAGAKLFLQEHHIEIVAMNLPVEWRESEEQFRNDLPKLVEAAKSAFDVGCKACTTYILPSTDYHSAQFMAVATRRLRTCAQILHNYGIRLGLEFVGPHHLRTAWKNPFIWDLQQTLDFIEAIGEKNVGLLIDAYHCYTTNLSNESLTKLSADQIVHVHINDAKDIPVHELLDNDRLFPGEGVIDLSGFLRALKAAGYKGAVSQEVLTATAPTEPIEGLLEKSQKAYTTIFKKAGLE</sequence>
<dbReference type="KEGG" id="bco:Bcell_3763"/>
<evidence type="ECO:0000313" key="2">
    <source>
        <dbReference type="EMBL" id="ADU32003.1"/>
    </source>
</evidence>
<dbReference type="Pfam" id="PF01261">
    <property type="entry name" value="AP_endonuc_2"/>
    <property type="match status" value="1"/>
</dbReference>
<dbReference type="eggNOG" id="COG1082">
    <property type="taxonomic scope" value="Bacteria"/>
</dbReference>
<dbReference type="OrthoDB" id="9782626at2"/>